<dbReference type="EMBL" id="CP018632">
    <property type="protein sequence ID" value="ASJ76727.1"/>
    <property type="molecule type" value="Genomic_DNA"/>
</dbReference>
<dbReference type="AlphaFoldDB" id="A0A2Z2P7R9"/>
<feature type="transmembrane region" description="Helical" evidence="1">
    <location>
        <begin position="100"/>
        <end position="123"/>
    </location>
</feature>
<accession>A0A2Z2P7R9</accession>
<sequence>MALSIAVLLAGVLYYGLYRQHALPPMLEWLSVWMPHDTPLIAHGLLGQSVPSLTHAFATVLLLHALLPATLSTRLWLRLTVVGCLFLFEGALGTPDTADVMAIVLGALMAELLAWRLGLFVYARQRTSRWALAGLVSLSGLLAAGTSPLRDSYGECAAFDVNGECEEYKKPATPIYMSYAELREAVRLESARAPDQLGRVYLYGDYIFLNERNKGIHVIDNGNPEAPLNVGFINIPGNTELAIRDNYLYADSFVDLITLDLNDPANVQLISRQEDIFPYDEFQSIPYNISFRFQTVDRQRGVIVGYRLRDN</sequence>
<keyword evidence="1" id="KW-0472">Membrane</keyword>
<keyword evidence="1" id="KW-0812">Transmembrane</keyword>
<gene>
    <name evidence="2" type="ORF">IMCC3135_33415</name>
</gene>
<feature type="transmembrane region" description="Helical" evidence="1">
    <location>
        <begin position="75"/>
        <end position="94"/>
    </location>
</feature>
<dbReference type="KEGG" id="gai:IMCC3135_33415"/>
<evidence type="ECO:0000313" key="3">
    <source>
        <dbReference type="Proteomes" id="UP000250079"/>
    </source>
</evidence>
<name>A0A2Z2P7R9_9GAMM</name>
<keyword evidence="1" id="KW-1133">Transmembrane helix</keyword>
<evidence type="ECO:0000313" key="2">
    <source>
        <dbReference type="EMBL" id="ASJ76727.1"/>
    </source>
</evidence>
<feature type="transmembrane region" description="Helical" evidence="1">
    <location>
        <begin position="43"/>
        <end position="63"/>
    </location>
</feature>
<evidence type="ECO:0000256" key="1">
    <source>
        <dbReference type="SAM" id="Phobius"/>
    </source>
</evidence>
<protein>
    <submittedName>
        <fullName evidence="2">Uncharacterized protein</fullName>
    </submittedName>
</protein>
<dbReference type="Proteomes" id="UP000250079">
    <property type="component" value="Chromosome"/>
</dbReference>
<reference evidence="2 3" key="1">
    <citation type="submission" date="2016-12" db="EMBL/GenBank/DDBJ databases">
        <authorList>
            <person name="Song W.-J."/>
            <person name="Kurnit D.M."/>
        </authorList>
    </citation>
    <scope>NUCLEOTIDE SEQUENCE [LARGE SCALE GENOMIC DNA]</scope>
    <source>
        <strain evidence="2 3">IMCC3135</strain>
    </source>
</reference>
<organism evidence="2 3">
    <name type="scientific">Granulosicoccus antarcticus IMCC3135</name>
    <dbReference type="NCBI Taxonomy" id="1192854"/>
    <lineage>
        <taxon>Bacteria</taxon>
        <taxon>Pseudomonadati</taxon>
        <taxon>Pseudomonadota</taxon>
        <taxon>Gammaproteobacteria</taxon>
        <taxon>Chromatiales</taxon>
        <taxon>Granulosicoccaceae</taxon>
        <taxon>Granulosicoccus</taxon>
    </lineage>
</organism>
<keyword evidence="3" id="KW-1185">Reference proteome</keyword>
<proteinExistence type="predicted"/>